<name>A0A935IPF8_9MICO</name>
<dbReference type="AlphaFoldDB" id="A0A935IPF8"/>
<comment type="caution">
    <text evidence="2">The sequence shown here is derived from an EMBL/GenBank/DDBJ whole genome shotgun (WGS) entry which is preliminary data.</text>
</comment>
<evidence type="ECO:0000313" key="3">
    <source>
        <dbReference type="Proteomes" id="UP000726105"/>
    </source>
</evidence>
<protein>
    <submittedName>
        <fullName evidence="2">Uncharacterized protein</fullName>
    </submittedName>
</protein>
<gene>
    <name evidence="2" type="ORF">IPI13_17985</name>
</gene>
<feature type="compositionally biased region" description="Basic residues" evidence="1">
    <location>
        <begin position="90"/>
        <end position="110"/>
    </location>
</feature>
<accession>A0A935IPF8</accession>
<proteinExistence type="predicted"/>
<sequence length="110" mass="12453">MSGELVPATFNVDEWLAGASRVTKMVEVYGKPHLQAEIDELDALAADADESDRDELNARADALREEMEASSQHDSRSRRSPEERVEAIRHKVKDRRADLRHHGRADHRPA</sequence>
<feature type="region of interest" description="Disordered" evidence="1">
    <location>
        <begin position="47"/>
        <end position="110"/>
    </location>
</feature>
<organism evidence="2 3">
    <name type="scientific">Candidatus Phosphoribacter hodrii</name>
    <dbReference type="NCBI Taxonomy" id="2953743"/>
    <lineage>
        <taxon>Bacteria</taxon>
        <taxon>Bacillati</taxon>
        <taxon>Actinomycetota</taxon>
        <taxon>Actinomycetes</taxon>
        <taxon>Micrococcales</taxon>
        <taxon>Dermatophilaceae</taxon>
        <taxon>Candidatus Phosphoribacter</taxon>
    </lineage>
</organism>
<evidence type="ECO:0000256" key="1">
    <source>
        <dbReference type="SAM" id="MobiDB-lite"/>
    </source>
</evidence>
<dbReference type="EMBL" id="JADJIB010000019">
    <property type="protein sequence ID" value="MBK7274940.1"/>
    <property type="molecule type" value="Genomic_DNA"/>
</dbReference>
<evidence type="ECO:0000313" key="2">
    <source>
        <dbReference type="EMBL" id="MBK7274940.1"/>
    </source>
</evidence>
<reference evidence="2 3" key="1">
    <citation type="submission" date="2020-10" db="EMBL/GenBank/DDBJ databases">
        <title>Connecting structure to function with the recovery of over 1000 high-quality activated sludge metagenome-assembled genomes encoding full-length rRNA genes using long-read sequencing.</title>
        <authorList>
            <person name="Singleton C.M."/>
            <person name="Petriglieri F."/>
            <person name="Kristensen J.M."/>
            <person name="Kirkegaard R.H."/>
            <person name="Michaelsen T.Y."/>
            <person name="Andersen M.H."/>
            <person name="Karst S.M."/>
            <person name="Dueholm M.S."/>
            <person name="Nielsen P.H."/>
            <person name="Albertsen M."/>
        </authorList>
    </citation>
    <scope>NUCLEOTIDE SEQUENCE [LARGE SCALE GENOMIC DNA]</scope>
    <source>
        <strain evidence="2">Ega_18-Q3-R5-49_MAXAC.001</strain>
    </source>
</reference>
<feature type="compositionally biased region" description="Basic and acidic residues" evidence="1">
    <location>
        <begin position="54"/>
        <end position="89"/>
    </location>
</feature>
<dbReference type="Proteomes" id="UP000726105">
    <property type="component" value="Unassembled WGS sequence"/>
</dbReference>